<dbReference type="PRINTS" id="PR00899">
    <property type="entry name" value="GPCRSTE3"/>
</dbReference>
<dbReference type="AlphaFoldDB" id="F8PA88"/>
<feature type="transmembrane region" description="Helical" evidence="10">
    <location>
        <begin position="73"/>
        <end position="97"/>
    </location>
</feature>
<organism>
    <name type="scientific">Serpula lacrymans var. lacrymans (strain S7.9)</name>
    <name type="common">Dry rot fungus</name>
    <dbReference type="NCBI Taxonomy" id="578457"/>
    <lineage>
        <taxon>Eukaryota</taxon>
        <taxon>Fungi</taxon>
        <taxon>Dikarya</taxon>
        <taxon>Basidiomycota</taxon>
        <taxon>Agaricomycotina</taxon>
        <taxon>Agaricomycetes</taxon>
        <taxon>Agaricomycetidae</taxon>
        <taxon>Boletales</taxon>
        <taxon>Coniophorineae</taxon>
        <taxon>Serpulaceae</taxon>
        <taxon>Serpula</taxon>
    </lineage>
</organism>
<reference evidence="11" key="1">
    <citation type="submission" date="2011-04" db="EMBL/GenBank/DDBJ databases">
        <title>Evolution of plant cell wall degrading machinery underlies the functional diversity of forest fungi.</title>
        <authorList>
            <consortium name="US DOE Joint Genome Institute (JGI-PGF)"/>
            <person name="Eastwood D.C."/>
            <person name="Floudas D."/>
            <person name="Binder M."/>
            <person name="Majcherczyk A."/>
            <person name="Schneider P."/>
            <person name="Aerts A."/>
            <person name="Asiegbu F.O."/>
            <person name="Baker S.E."/>
            <person name="Barry K."/>
            <person name="Bendiksby M."/>
            <person name="Blumentritt M."/>
            <person name="Coutinho P.M."/>
            <person name="Cullen D."/>
            <person name="Cullen D."/>
            <person name="Gathman A."/>
            <person name="Goodell B."/>
            <person name="Henrissat B."/>
            <person name="Ihrmark K."/>
            <person name="Kauserud H."/>
            <person name="Kohler A."/>
            <person name="LaButti K."/>
            <person name="Lapidus A."/>
            <person name="Lavin J.L."/>
            <person name="Lee Y.-H."/>
            <person name="Lindquist E."/>
            <person name="Lilly W."/>
            <person name="Lucas S."/>
            <person name="Morin E."/>
            <person name="Murat C."/>
            <person name="Oguiza J.A."/>
            <person name="Park J."/>
            <person name="Pisabarro A.G."/>
            <person name="Riley R."/>
            <person name="Rosling A."/>
            <person name="Salamov A."/>
            <person name="Schmidt O."/>
            <person name="Schmutz J."/>
            <person name="Skrede I."/>
            <person name="Stenlid J."/>
            <person name="Wiebenga A."/>
            <person name="Xie X."/>
            <person name="Kues U."/>
            <person name="Hibbett D.S."/>
            <person name="Hoffmeister D."/>
            <person name="Hogberg N."/>
            <person name="Martin F."/>
            <person name="Grigoriev I.V."/>
            <person name="Watkinson S.C."/>
        </authorList>
    </citation>
    <scope>NUCLEOTIDE SEQUENCE</scope>
    <source>
        <strain evidence="11">S7.9</strain>
    </source>
</reference>
<keyword evidence="3" id="KW-0589">Pheromone response</keyword>
<keyword evidence="4 10" id="KW-0812">Transmembrane</keyword>
<evidence type="ECO:0000256" key="6">
    <source>
        <dbReference type="ARBA" id="ARBA00023040"/>
    </source>
</evidence>
<dbReference type="Proteomes" id="UP000008064">
    <property type="component" value="Unassembled WGS sequence"/>
</dbReference>
<evidence type="ECO:0000256" key="2">
    <source>
        <dbReference type="ARBA" id="ARBA00011085"/>
    </source>
</evidence>
<comment type="subcellular location">
    <subcellularLocation>
        <location evidence="1">Membrane</location>
        <topology evidence="1">Multi-pass membrane protein</topology>
    </subcellularLocation>
</comment>
<feature type="transmembrane region" description="Helical" evidence="10">
    <location>
        <begin position="166"/>
        <end position="187"/>
    </location>
</feature>
<feature type="transmembrane region" description="Helical" evidence="10">
    <location>
        <begin position="274"/>
        <end position="292"/>
    </location>
</feature>
<evidence type="ECO:0000256" key="3">
    <source>
        <dbReference type="ARBA" id="ARBA00022507"/>
    </source>
</evidence>
<dbReference type="KEGG" id="sla:SERLADRAFT_363843"/>
<comment type="similarity">
    <text evidence="2">Belongs to the G-protein coupled receptor 4 family.</text>
</comment>
<dbReference type="InterPro" id="IPR001499">
    <property type="entry name" value="GPCR_STE3"/>
</dbReference>
<dbReference type="GO" id="GO:0005886">
    <property type="term" value="C:plasma membrane"/>
    <property type="evidence" value="ECO:0007669"/>
    <property type="project" value="TreeGrafter"/>
</dbReference>
<feature type="transmembrane region" description="Helical" evidence="10">
    <location>
        <begin position="117"/>
        <end position="137"/>
    </location>
</feature>
<dbReference type="GO" id="GO:0004932">
    <property type="term" value="F:mating-type factor pheromone receptor activity"/>
    <property type="evidence" value="ECO:0007669"/>
    <property type="project" value="InterPro"/>
</dbReference>
<dbReference type="GeneID" id="18810012"/>
<evidence type="ECO:0000256" key="9">
    <source>
        <dbReference type="ARBA" id="ARBA00023224"/>
    </source>
</evidence>
<evidence type="ECO:0000256" key="7">
    <source>
        <dbReference type="ARBA" id="ARBA00023136"/>
    </source>
</evidence>
<dbReference type="HOGENOM" id="CLU_027592_0_1_1"/>
<evidence type="ECO:0000256" key="8">
    <source>
        <dbReference type="ARBA" id="ARBA00023170"/>
    </source>
</evidence>
<dbReference type="PANTHER" id="PTHR28097:SF1">
    <property type="entry name" value="PHEROMONE A FACTOR RECEPTOR"/>
    <property type="match status" value="1"/>
</dbReference>
<protein>
    <recommendedName>
        <fullName evidence="12">Fungal pheromone STE3G-protein-coupled receptor</fullName>
    </recommendedName>
</protein>
<dbReference type="GO" id="GO:0000750">
    <property type="term" value="P:pheromone-dependent signal transduction involved in conjugation with cellular fusion"/>
    <property type="evidence" value="ECO:0007669"/>
    <property type="project" value="TreeGrafter"/>
</dbReference>
<accession>F8PA88</accession>
<evidence type="ECO:0000313" key="11">
    <source>
        <dbReference type="EMBL" id="EGO20085.1"/>
    </source>
</evidence>
<dbReference type="PANTHER" id="PTHR28097">
    <property type="entry name" value="PHEROMONE A FACTOR RECEPTOR"/>
    <property type="match status" value="1"/>
</dbReference>
<feature type="transmembrane region" description="Helical" evidence="10">
    <location>
        <begin position="12"/>
        <end position="29"/>
    </location>
</feature>
<dbReference type="Pfam" id="PF02076">
    <property type="entry name" value="STE3"/>
    <property type="match status" value="1"/>
</dbReference>
<keyword evidence="9" id="KW-0807">Transducer</keyword>
<keyword evidence="8" id="KW-0675">Receptor</keyword>
<dbReference type="RefSeq" id="XP_007323520.1">
    <property type="nucleotide sequence ID" value="XM_007323458.1"/>
</dbReference>
<dbReference type="CDD" id="cd14966">
    <property type="entry name" value="7tmD_STE3"/>
    <property type="match status" value="1"/>
</dbReference>
<evidence type="ECO:0000256" key="1">
    <source>
        <dbReference type="ARBA" id="ARBA00004141"/>
    </source>
</evidence>
<keyword evidence="7 10" id="KW-0472">Membrane</keyword>
<gene>
    <name evidence="11" type="ORF">SERLADRAFT_363843</name>
</gene>
<proteinExistence type="inferred from homology"/>
<sequence>MAHPNQASNRVYSAFALLGVILLITQLPYHLRAERTGTCLFIVWLSLSMLNSSINSIIWSNNTVNLAPGWCDISSYVIVASKYGVQLAPLCIARQLYHITTMKTVGRSRFETRRDMFTDLFIGIGLPLLLLPLYYVIQGNRSMIVEQVGCYFVAIRTPPAFLLFAMWPPIFAFVSAVYSTFTFCGTIRRKSHMREVMKSNEDLSSGKYYRLMVLFGAQIVLILPSVIFAFVNDVAGGTTVPYSWDYIHAGFSEVSQVSISAWTSNLQNAIAFQWDRWTIVIYALLFFAFFGLSGEASQYYGSIFHVAIKLFGCRPSTPNSDILRAGCDAHITDLTSFY</sequence>
<dbReference type="EMBL" id="GL945442">
    <property type="protein sequence ID" value="EGO20085.1"/>
    <property type="molecule type" value="Genomic_DNA"/>
</dbReference>
<keyword evidence="5 10" id="KW-1133">Transmembrane helix</keyword>
<dbReference type="OrthoDB" id="2874149at2759"/>
<feature type="transmembrane region" description="Helical" evidence="10">
    <location>
        <begin position="41"/>
        <end position="61"/>
    </location>
</feature>
<evidence type="ECO:0000256" key="5">
    <source>
        <dbReference type="ARBA" id="ARBA00022989"/>
    </source>
</evidence>
<keyword evidence="6" id="KW-0297">G-protein coupled receptor</keyword>
<feature type="transmembrane region" description="Helical" evidence="10">
    <location>
        <begin position="208"/>
        <end position="231"/>
    </location>
</feature>
<evidence type="ECO:0000256" key="4">
    <source>
        <dbReference type="ARBA" id="ARBA00022692"/>
    </source>
</evidence>
<evidence type="ECO:0000256" key="10">
    <source>
        <dbReference type="SAM" id="Phobius"/>
    </source>
</evidence>
<name>F8PA88_SERL9</name>
<evidence type="ECO:0008006" key="12">
    <source>
        <dbReference type="Google" id="ProtNLM"/>
    </source>
</evidence>